<comment type="caution">
    <text evidence="2">The sequence shown here is derived from an EMBL/GenBank/DDBJ whole genome shotgun (WGS) entry which is preliminary data.</text>
</comment>
<keyword evidence="3" id="KW-1185">Reference proteome</keyword>
<accession>A0A1Y1ZMI7</accession>
<proteinExistence type="predicted"/>
<dbReference type="EMBL" id="MCFA01000061">
    <property type="protein sequence ID" value="ORY11446.1"/>
    <property type="molecule type" value="Genomic_DNA"/>
</dbReference>
<organism evidence="2 3">
    <name type="scientific">Clohesyomyces aquaticus</name>
    <dbReference type="NCBI Taxonomy" id="1231657"/>
    <lineage>
        <taxon>Eukaryota</taxon>
        <taxon>Fungi</taxon>
        <taxon>Dikarya</taxon>
        <taxon>Ascomycota</taxon>
        <taxon>Pezizomycotina</taxon>
        <taxon>Dothideomycetes</taxon>
        <taxon>Pleosporomycetidae</taxon>
        <taxon>Pleosporales</taxon>
        <taxon>Lindgomycetaceae</taxon>
        <taxon>Clohesyomyces</taxon>
    </lineage>
</organism>
<feature type="region of interest" description="Disordered" evidence="1">
    <location>
        <begin position="185"/>
        <end position="230"/>
    </location>
</feature>
<gene>
    <name evidence="2" type="ORF">BCR34DRAFT_326796</name>
</gene>
<reference evidence="2 3" key="1">
    <citation type="submission" date="2016-07" db="EMBL/GenBank/DDBJ databases">
        <title>Pervasive Adenine N6-methylation of Active Genes in Fungi.</title>
        <authorList>
            <consortium name="DOE Joint Genome Institute"/>
            <person name="Mondo S.J."/>
            <person name="Dannebaum R.O."/>
            <person name="Kuo R.C."/>
            <person name="Labutti K."/>
            <person name="Haridas S."/>
            <person name="Kuo A."/>
            <person name="Salamov A."/>
            <person name="Ahrendt S.R."/>
            <person name="Lipzen A."/>
            <person name="Sullivan W."/>
            <person name="Andreopoulos W.B."/>
            <person name="Clum A."/>
            <person name="Lindquist E."/>
            <person name="Daum C."/>
            <person name="Ramamoorthy G.K."/>
            <person name="Gryganskyi A."/>
            <person name="Culley D."/>
            <person name="Magnuson J.K."/>
            <person name="James T.Y."/>
            <person name="O'Malley M.A."/>
            <person name="Stajich J.E."/>
            <person name="Spatafora J.W."/>
            <person name="Visel A."/>
            <person name="Grigoriev I.V."/>
        </authorList>
    </citation>
    <scope>NUCLEOTIDE SEQUENCE [LARGE SCALE GENOMIC DNA]</scope>
    <source>
        <strain evidence="2 3">CBS 115471</strain>
    </source>
</reference>
<dbReference type="Proteomes" id="UP000193144">
    <property type="component" value="Unassembled WGS sequence"/>
</dbReference>
<protein>
    <submittedName>
        <fullName evidence="2">Uncharacterized protein</fullName>
    </submittedName>
</protein>
<evidence type="ECO:0000256" key="1">
    <source>
        <dbReference type="SAM" id="MobiDB-lite"/>
    </source>
</evidence>
<evidence type="ECO:0000313" key="2">
    <source>
        <dbReference type="EMBL" id="ORY11446.1"/>
    </source>
</evidence>
<name>A0A1Y1ZMI7_9PLEO</name>
<dbReference type="AlphaFoldDB" id="A0A1Y1ZMI7"/>
<evidence type="ECO:0000313" key="3">
    <source>
        <dbReference type="Proteomes" id="UP000193144"/>
    </source>
</evidence>
<sequence length="230" mass="24987">MMKRIGRFGVDLCVLLGEGGVGTEDVSSEGVPLECRGDCPRKMAGTAASRSPRAVCASCERVDPQARGAYHRRHQAALYRHRQRQRQVFDAAQVLRIGNPWLAVFRTSSAPAQCARASWLYLGSPPTAAAQGAHCFITSTADAFRREREPSICPAPGRGVWDPTRAAVCAVARTPGNNEFLKGANRVSRSWPSRKKHNQPLRAAFGASHAPAKNGDEWEKATDSSAIHSR</sequence>